<dbReference type="PANTHER" id="PTHR33987">
    <property type="entry name" value="CALCINEURIN-LIKE METALLO-PHOSPHOESTERASE SUPERFAMILY PROTEIN"/>
    <property type="match status" value="1"/>
</dbReference>
<dbReference type="InterPro" id="IPR018946">
    <property type="entry name" value="PhoD-like_MPP"/>
</dbReference>
<dbReference type="InterPro" id="IPR038607">
    <property type="entry name" value="PhoD-like_sf"/>
</dbReference>
<name>A0A150WY14_ROSEK</name>
<evidence type="ECO:0000256" key="1">
    <source>
        <dbReference type="SAM" id="SignalP"/>
    </source>
</evidence>
<keyword evidence="4" id="KW-1185">Reference proteome</keyword>
<dbReference type="PANTHER" id="PTHR33987:SF1">
    <property type="entry name" value="CALCINEURIN-LIKE METALLO-PHOSPHOESTERASE SUPERFAMILY PROTEIN"/>
    <property type="match status" value="1"/>
</dbReference>
<accession>A0A150WY14</accession>
<gene>
    <name evidence="3" type="ORF">MB14_11405</name>
</gene>
<dbReference type="SUPFAM" id="SSF56300">
    <property type="entry name" value="Metallo-dependent phosphatases"/>
    <property type="match status" value="1"/>
</dbReference>
<sequence>MKFYSMKTKLTSLKLTAIALFLTINGFAQDTSRTKVLTTIAIGSCSRQEAPQYLWPEVLKNNPDLWIWLGDNIYGDTQDMVLLKEKYEVQKSNADYQKMLKQMDIIGIWDDHDYGVNDGGKEFVKREESRDLMFEFLDVERNNPAWKREGGYQSYEYGVAGKKVKILLLDARYFRDELKRENRKYVPNLEGDILGEDQWKWLESELTHSDADIHILAGGIQLLPEEHPYEKWNNFPKAKQRLMKLIGTVQPKNTFYLSGDRHISEISKTVIPGYGAFYDFTSSGLTHSSEGNTSEPNGFRVSKLVDKKSFGLIKIDWSQAKPQVTFEMRGLENVLIDTHKVDWGK</sequence>
<dbReference type="EMBL" id="LQZQ01000051">
    <property type="protein sequence ID" value="KYG71373.1"/>
    <property type="molecule type" value="Genomic_DNA"/>
</dbReference>
<feature type="signal peptide" evidence="1">
    <location>
        <begin position="1"/>
        <end position="28"/>
    </location>
</feature>
<dbReference type="STRING" id="279360.MB14_11405"/>
<protein>
    <submittedName>
        <fullName evidence="3">Alkaline phosphatase</fullName>
    </submittedName>
</protein>
<dbReference type="Proteomes" id="UP000075583">
    <property type="component" value="Unassembled WGS sequence"/>
</dbReference>
<organism evidence="3 4">
    <name type="scientific">Roseivirga ehrenbergii (strain DSM 102268 / JCM 13514 / KCTC 12282 / NCIMB 14502 / KMM 6017)</name>
    <dbReference type="NCBI Taxonomy" id="279360"/>
    <lineage>
        <taxon>Bacteria</taxon>
        <taxon>Pseudomonadati</taxon>
        <taxon>Bacteroidota</taxon>
        <taxon>Cytophagia</taxon>
        <taxon>Cytophagales</taxon>
        <taxon>Roseivirgaceae</taxon>
        <taxon>Roseivirga</taxon>
    </lineage>
</organism>
<evidence type="ECO:0000259" key="2">
    <source>
        <dbReference type="Pfam" id="PF09423"/>
    </source>
</evidence>
<dbReference type="AlphaFoldDB" id="A0A150WY14"/>
<evidence type="ECO:0000313" key="4">
    <source>
        <dbReference type="Proteomes" id="UP000075583"/>
    </source>
</evidence>
<dbReference type="Pfam" id="PF09423">
    <property type="entry name" value="PhoD"/>
    <property type="match status" value="1"/>
</dbReference>
<proteinExistence type="predicted"/>
<feature type="chain" id="PRO_5007573948" evidence="1">
    <location>
        <begin position="29"/>
        <end position="345"/>
    </location>
</feature>
<evidence type="ECO:0000313" key="3">
    <source>
        <dbReference type="EMBL" id="KYG71373.1"/>
    </source>
</evidence>
<comment type="caution">
    <text evidence="3">The sequence shown here is derived from an EMBL/GenBank/DDBJ whole genome shotgun (WGS) entry which is preliminary data.</text>
</comment>
<reference evidence="3" key="1">
    <citation type="submission" date="2016-01" db="EMBL/GenBank/DDBJ databases">
        <title>Genome sequencing of Roseivirga ehrenbergii KMM 6017.</title>
        <authorList>
            <person name="Selvaratnam C."/>
            <person name="Thevarajoo S."/>
            <person name="Goh K.M."/>
            <person name="Ee R."/>
            <person name="Chan K.-G."/>
            <person name="Chong C.S."/>
        </authorList>
    </citation>
    <scope>NUCLEOTIDE SEQUENCE [LARGE SCALE GENOMIC DNA]</scope>
    <source>
        <strain evidence="3">KMM 6017</strain>
    </source>
</reference>
<feature type="domain" description="PhoD-like phosphatase metallophosphatase" evidence="2">
    <location>
        <begin position="42"/>
        <end position="295"/>
    </location>
</feature>
<dbReference type="Gene3D" id="3.60.21.70">
    <property type="entry name" value="PhoD-like phosphatase"/>
    <property type="match status" value="1"/>
</dbReference>
<dbReference type="InterPro" id="IPR029052">
    <property type="entry name" value="Metallo-depent_PP-like"/>
</dbReference>
<keyword evidence="1" id="KW-0732">Signal</keyword>
<dbReference type="CDD" id="cd07389">
    <property type="entry name" value="MPP_PhoD"/>
    <property type="match status" value="1"/>
</dbReference>